<dbReference type="Gene3D" id="3.20.20.450">
    <property type="entry name" value="EAL domain"/>
    <property type="match status" value="1"/>
</dbReference>
<dbReference type="Pfam" id="PF00563">
    <property type="entry name" value="EAL"/>
    <property type="match status" value="1"/>
</dbReference>
<dbReference type="InterPro" id="IPR050706">
    <property type="entry name" value="Cyclic-di-GMP_PDE-like"/>
</dbReference>
<proteinExistence type="predicted"/>
<dbReference type="InterPro" id="IPR035919">
    <property type="entry name" value="EAL_sf"/>
</dbReference>
<accession>A0ABP7MSD2</accession>
<dbReference type="InterPro" id="IPR001633">
    <property type="entry name" value="EAL_dom"/>
</dbReference>
<name>A0ABP7MSD2_9GAMM</name>
<gene>
    <name evidence="2" type="ORF">GCM10022277_26750</name>
</gene>
<evidence type="ECO:0000313" key="3">
    <source>
        <dbReference type="Proteomes" id="UP001501565"/>
    </source>
</evidence>
<dbReference type="PANTHER" id="PTHR33121">
    <property type="entry name" value="CYCLIC DI-GMP PHOSPHODIESTERASE PDEF"/>
    <property type="match status" value="1"/>
</dbReference>
<evidence type="ECO:0000259" key="1">
    <source>
        <dbReference type="PROSITE" id="PS50883"/>
    </source>
</evidence>
<sequence length="267" mass="30241">MTSHNEIQNQLKKAFLRNEFKVHYQAQFDIKSNKVAGFEALIRWQKKEGLLSPESFLKDVENSGLMPLVGMNVLNLVFQDIAHQKLQRLGITKVAINLSYQEISNERFVQHLLSLIQHFQIDPTLLTLELTESDKVQDLTSLNETIQRLRETGISFALDDFCTGCSCLSHLRALDIDYIKIDRSFITHIAESKKDYLIVQNLIAVTKALGIKSIIEGVENHQQLQLIRSMNADWVQGYLFSKPQAIEHYLSTATPASSAINASAQAL</sequence>
<keyword evidence="3" id="KW-1185">Reference proteome</keyword>
<dbReference type="SUPFAM" id="SSF141868">
    <property type="entry name" value="EAL domain-like"/>
    <property type="match status" value="1"/>
</dbReference>
<protein>
    <recommendedName>
        <fullName evidence="1">EAL domain-containing protein</fullName>
    </recommendedName>
</protein>
<feature type="domain" description="EAL" evidence="1">
    <location>
        <begin position="4"/>
        <end position="257"/>
    </location>
</feature>
<dbReference type="Proteomes" id="UP001501565">
    <property type="component" value="Unassembled WGS sequence"/>
</dbReference>
<evidence type="ECO:0000313" key="2">
    <source>
        <dbReference type="EMBL" id="GAA3928880.1"/>
    </source>
</evidence>
<dbReference type="EMBL" id="BAABBN010000007">
    <property type="protein sequence ID" value="GAA3928880.1"/>
    <property type="molecule type" value="Genomic_DNA"/>
</dbReference>
<organism evidence="2 3">
    <name type="scientific">Litoribacillus peritrichatus</name>
    <dbReference type="NCBI Taxonomy" id="718191"/>
    <lineage>
        <taxon>Bacteria</taxon>
        <taxon>Pseudomonadati</taxon>
        <taxon>Pseudomonadota</taxon>
        <taxon>Gammaproteobacteria</taxon>
        <taxon>Oceanospirillales</taxon>
        <taxon>Oceanospirillaceae</taxon>
        <taxon>Litoribacillus</taxon>
    </lineage>
</organism>
<dbReference type="PANTHER" id="PTHR33121:SF79">
    <property type="entry name" value="CYCLIC DI-GMP PHOSPHODIESTERASE PDED-RELATED"/>
    <property type="match status" value="1"/>
</dbReference>
<dbReference type="CDD" id="cd01948">
    <property type="entry name" value="EAL"/>
    <property type="match status" value="1"/>
</dbReference>
<reference evidence="3" key="1">
    <citation type="journal article" date="2019" name="Int. J. Syst. Evol. Microbiol.">
        <title>The Global Catalogue of Microorganisms (GCM) 10K type strain sequencing project: providing services to taxonomists for standard genome sequencing and annotation.</title>
        <authorList>
            <consortium name="The Broad Institute Genomics Platform"/>
            <consortium name="The Broad Institute Genome Sequencing Center for Infectious Disease"/>
            <person name="Wu L."/>
            <person name="Ma J."/>
        </authorList>
    </citation>
    <scope>NUCLEOTIDE SEQUENCE [LARGE SCALE GENOMIC DNA]</scope>
    <source>
        <strain evidence="3">JCM 17551</strain>
    </source>
</reference>
<dbReference type="PROSITE" id="PS50883">
    <property type="entry name" value="EAL"/>
    <property type="match status" value="1"/>
</dbReference>
<dbReference type="SMART" id="SM00052">
    <property type="entry name" value="EAL"/>
    <property type="match status" value="1"/>
</dbReference>
<comment type="caution">
    <text evidence="2">The sequence shown here is derived from an EMBL/GenBank/DDBJ whole genome shotgun (WGS) entry which is preliminary data.</text>
</comment>
<dbReference type="RefSeq" id="WP_344799048.1">
    <property type="nucleotide sequence ID" value="NZ_BAABBN010000007.1"/>
</dbReference>